<accession>A0A1I8BAU9</accession>
<sequence>MEEDNDWFSKDFQNDTQTLEDNLNSQIIEKHSKQINEKKNQKEIILLNDNEEELISNDGTEAADIFKKNENLIKENENELMEFDDCWLSKNIQNQQKTNTIKESSVEKPLSPLKNLIKQKELKINEKIKEIGIEPVETLNLNNEENKDDDISTEPGEIPPSDCESSETEPGEIPPSENESFGTEPGELPLSDFEEEDEKVNNSLNQNWIIGKDERNEKINCCSDTVIVIRMGIL</sequence>
<evidence type="ECO:0000313" key="3">
    <source>
        <dbReference type="WBParaSite" id="MhA1_Contig1709.frz3.gene2"/>
    </source>
</evidence>
<dbReference type="WBParaSite" id="MhA1_Contig1709.frz3.gene2">
    <property type="protein sequence ID" value="MhA1_Contig1709.frz3.gene2"/>
    <property type="gene ID" value="MhA1_Contig1709.frz3.gene2"/>
</dbReference>
<name>A0A1I8BAU9_MELHA</name>
<proteinExistence type="predicted"/>
<keyword evidence="2" id="KW-1185">Reference proteome</keyword>
<dbReference type="AlphaFoldDB" id="A0A1I8BAU9"/>
<evidence type="ECO:0000313" key="2">
    <source>
        <dbReference type="Proteomes" id="UP000095281"/>
    </source>
</evidence>
<organism evidence="2 3">
    <name type="scientific">Meloidogyne hapla</name>
    <name type="common">Root-knot nematode worm</name>
    <dbReference type="NCBI Taxonomy" id="6305"/>
    <lineage>
        <taxon>Eukaryota</taxon>
        <taxon>Metazoa</taxon>
        <taxon>Ecdysozoa</taxon>
        <taxon>Nematoda</taxon>
        <taxon>Chromadorea</taxon>
        <taxon>Rhabditida</taxon>
        <taxon>Tylenchina</taxon>
        <taxon>Tylenchomorpha</taxon>
        <taxon>Tylenchoidea</taxon>
        <taxon>Meloidogynidae</taxon>
        <taxon>Meloidogyninae</taxon>
        <taxon>Meloidogyne</taxon>
    </lineage>
</organism>
<feature type="region of interest" description="Disordered" evidence="1">
    <location>
        <begin position="140"/>
        <end position="200"/>
    </location>
</feature>
<evidence type="ECO:0000256" key="1">
    <source>
        <dbReference type="SAM" id="MobiDB-lite"/>
    </source>
</evidence>
<dbReference type="Proteomes" id="UP000095281">
    <property type="component" value="Unplaced"/>
</dbReference>
<reference evidence="3" key="1">
    <citation type="submission" date="2016-11" db="UniProtKB">
        <authorList>
            <consortium name="WormBaseParasite"/>
        </authorList>
    </citation>
    <scope>IDENTIFICATION</scope>
</reference>
<protein>
    <submittedName>
        <fullName evidence="3">Uncharacterized protein</fullName>
    </submittedName>
</protein>